<feature type="region of interest" description="Disordered" evidence="1">
    <location>
        <begin position="78"/>
        <end position="140"/>
    </location>
</feature>
<accession>A0A0H3CVA9</accession>
<evidence type="ECO:0000256" key="2">
    <source>
        <dbReference type="SAM" id="Phobius"/>
    </source>
</evidence>
<evidence type="ECO:0000313" key="3">
    <source>
        <dbReference type="EMBL" id="ADJ41970.1"/>
    </source>
</evidence>
<protein>
    <submittedName>
        <fullName evidence="3">Uncharacterized protein</fullName>
    </submittedName>
</protein>
<proteinExistence type="predicted"/>
<dbReference type="RefSeq" id="WP_013222097.1">
    <property type="nucleotide sequence ID" value="NC_014318.1"/>
</dbReference>
<organism evidence="3 4">
    <name type="scientific">Amycolatopsis mediterranei (strain U-32)</name>
    <dbReference type="NCBI Taxonomy" id="749927"/>
    <lineage>
        <taxon>Bacteria</taxon>
        <taxon>Bacillati</taxon>
        <taxon>Actinomycetota</taxon>
        <taxon>Actinomycetes</taxon>
        <taxon>Pseudonocardiales</taxon>
        <taxon>Pseudonocardiaceae</taxon>
        <taxon>Amycolatopsis</taxon>
    </lineage>
</organism>
<sequence>MNISEDELEQRLRALFADERLDLPPPPDAGTVIVTGARRRRRRRHTVQAVAGVAAAVVAVAGGLTMFRLHTEDGTAVISVPGTGADSKPPENLTQGRPPEPSAPGPTGTQSIQASAPPGASTSSPPPKRPSSAPSPSTLAAVTSGPLLAADGFGRLKLGMSEADVAAQTITLSDAQAGAGCTVYKAQGSGLPASASVVISKAAGLVVVTPDVAAHTAEGIGARSTKDQILAVYPAAEEETGGVVAPAGPAAEYHFRLDQTGVVQTSLTSLTQDCAG</sequence>
<evidence type="ECO:0000313" key="4">
    <source>
        <dbReference type="Proteomes" id="UP000000328"/>
    </source>
</evidence>
<feature type="compositionally biased region" description="Low complexity" evidence="1">
    <location>
        <begin position="130"/>
        <end position="140"/>
    </location>
</feature>
<dbReference type="OrthoDB" id="3695075at2"/>
<reference evidence="3 4" key="1">
    <citation type="journal article" date="2010" name="Cell Res.">
        <title>Complete genome sequence of the rifamycin SV-producing Amycolatopsis mediterranei U32 revealed its genetic characteristics in phylogeny and metabolism.</title>
        <authorList>
            <person name="Zhao W."/>
            <person name="Zhong Y."/>
            <person name="Yuan H."/>
            <person name="Wang J."/>
            <person name="Zheng H."/>
            <person name="Wang Y."/>
            <person name="Cen X."/>
            <person name="Xu F."/>
            <person name="Bai J."/>
            <person name="Han X."/>
            <person name="Lu G."/>
            <person name="Zhu Y."/>
            <person name="Shao Z."/>
            <person name="Yan H."/>
            <person name="Li C."/>
            <person name="Peng N."/>
            <person name="Zhang Z."/>
            <person name="Zhang Y."/>
            <person name="Lin W."/>
            <person name="Fan Y."/>
            <person name="Qin Z."/>
            <person name="Hu Y."/>
            <person name="Zhu B."/>
            <person name="Wang S."/>
            <person name="Ding X."/>
            <person name="Zhao G.P."/>
        </authorList>
    </citation>
    <scope>NUCLEOTIDE SEQUENCE [LARGE SCALE GENOMIC DNA]</scope>
    <source>
        <strain evidence="4">U-32</strain>
    </source>
</reference>
<name>A0A0H3CVA9_AMYMU</name>
<evidence type="ECO:0000256" key="1">
    <source>
        <dbReference type="SAM" id="MobiDB-lite"/>
    </source>
</evidence>
<gene>
    <name evidence="3" type="ordered locus">AMED_0146</name>
</gene>
<dbReference type="KEGG" id="amd:AMED_0146"/>
<dbReference type="EMBL" id="CP002000">
    <property type="protein sequence ID" value="ADJ41970.1"/>
    <property type="molecule type" value="Genomic_DNA"/>
</dbReference>
<dbReference type="AlphaFoldDB" id="A0A0H3CVA9"/>
<dbReference type="HOGENOM" id="CLU_087833_0_0_11"/>
<feature type="compositionally biased region" description="Low complexity" evidence="1">
    <location>
        <begin position="114"/>
        <end position="123"/>
    </location>
</feature>
<keyword evidence="2" id="KW-0472">Membrane</keyword>
<dbReference type="GeneID" id="92867944"/>
<dbReference type="PATRIC" id="fig|749927.5.peg.150"/>
<keyword evidence="2" id="KW-0812">Transmembrane</keyword>
<feature type="transmembrane region" description="Helical" evidence="2">
    <location>
        <begin position="47"/>
        <end position="67"/>
    </location>
</feature>
<dbReference type="Proteomes" id="UP000000328">
    <property type="component" value="Chromosome"/>
</dbReference>
<dbReference type="eggNOG" id="ENOG50341IB">
    <property type="taxonomic scope" value="Bacteria"/>
</dbReference>
<keyword evidence="2" id="KW-1133">Transmembrane helix</keyword>